<evidence type="ECO:0000313" key="3">
    <source>
        <dbReference type="Proteomes" id="UP000643810"/>
    </source>
</evidence>
<keyword evidence="1" id="KW-1133">Transmembrane helix</keyword>
<dbReference type="EMBL" id="JACOPG010000004">
    <property type="protein sequence ID" value="MBC5687073.1"/>
    <property type="molecule type" value="Genomic_DNA"/>
</dbReference>
<accession>A0ABR7GIH2</accession>
<keyword evidence="1" id="KW-0472">Membrane</keyword>
<organism evidence="2 3">
    <name type="scientific">Roseburia lenta</name>
    <dbReference type="NCBI Taxonomy" id="2763061"/>
    <lineage>
        <taxon>Bacteria</taxon>
        <taxon>Bacillati</taxon>
        <taxon>Bacillota</taxon>
        <taxon>Clostridia</taxon>
        <taxon>Lachnospirales</taxon>
        <taxon>Lachnospiraceae</taxon>
        <taxon>Roseburia</taxon>
    </lineage>
</organism>
<evidence type="ECO:0000256" key="1">
    <source>
        <dbReference type="SAM" id="Phobius"/>
    </source>
</evidence>
<sequence length="105" mass="11421">MTKAIKVFKNKPIIPLGIFLAVTVVLIVVSFAVLNIPIVAICSIAILEVLLSALLNRIPLWVHGLLVIAQIAAGFIFGRAVFMVLMAIVYVLAVAFLYLWTSEEA</sequence>
<evidence type="ECO:0000313" key="2">
    <source>
        <dbReference type="EMBL" id="MBC5687073.1"/>
    </source>
</evidence>
<comment type="caution">
    <text evidence="2">The sequence shown here is derived from an EMBL/GenBank/DDBJ whole genome shotgun (WGS) entry which is preliminary data.</text>
</comment>
<protein>
    <submittedName>
        <fullName evidence="2">Uncharacterized protein</fullName>
    </submittedName>
</protein>
<reference evidence="2 3" key="1">
    <citation type="submission" date="2020-08" db="EMBL/GenBank/DDBJ databases">
        <title>Genome public.</title>
        <authorList>
            <person name="Liu C."/>
            <person name="Sun Q."/>
        </authorList>
    </citation>
    <scope>NUCLEOTIDE SEQUENCE [LARGE SCALE GENOMIC DNA]</scope>
    <source>
        <strain evidence="2 3">NSJ-9</strain>
    </source>
</reference>
<proteinExistence type="predicted"/>
<dbReference type="RefSeq" id="WP_118281990.1">
    <property type="nucleotide sequence ID" value="NZ_JACOPG010000004.1"/>
</dbReference>
<feature type="transmembrane region" description="Helical" evidence="1">
    <location>
        <begin position="38"/>
        <end position="55"/>
    </location>
</feature>
<keyword evidence="3" id="KW-1185">Reference proteome</keyword>
<gene>
    <name evidence="2" type="ORF">H8R94_10735</name>
</gene>
<keyword evidence="1" id="KW-0812">Transmembrane</keyword>
<dbReference type="Proteomes" id="UP000643810">
    <property type="component" value="Unassembled WGS sequence"/>
</dbReference>
<feature type="transmembrane region" description="Helical" evidence="1">
    <location>
        <begin position="12"/>
        <end position="32"/>
    </location>
</feature>
<feature type="transmembrane region" description="Helical" evidence="1">
    <location>
        <begin position="67"/>
        <end position="100"/>
    </location>
</feature>
<name>A0ABR7GIH2_9FIRM</name>